<dbReference type="Proteomes" id="UP000655523">
    <property type="component" value="Unassembled WGS sequence"/>
</dbReference>
<organism evidence="2 3">
    <name type="scientific">Paraburkholderia elongata</name>
    <dbReference type="NCBI Taxonomy" id="2675747"/>
    <lineage>
        <taxon>Bacteria</taxon>
        <taxon>Pseudomonadati</taxon>
        <taxon>Pseudomonadota</taxon>
        <taxon>Betaproteobacteria</taxon>
        <taxon>Burkholderiales</taxon>
        <taxon>Burkholderiaceae</taxon>
        <taxon>Paraburkholderia</taxon>
    </lineage>
</organism>
<proteinExistence type="predicted"/>
<evidence type="ECO:0000313" key="3">
    <source>
        <dbReference type="Proteomes" id="UP000655523"/>
    </source>
</evidence>
<sequence>MPNNRLGPMTIEPATSAAITAVLDVCSTVRAMPVTRYFSDVLADAGTRNARAPERNSARAASMRARTAACASESRPRGIRPSINTSANGWTATPGVAQRANVSATWYTWLEQARGGAPSANVIDRIAGDREPGP</sequence>
<evidence type="ECO:0000256" key="1">
    <source>
        <dbReference type="SAM" id="MobiDB-lite"/>
    </source>
</evidence>
<protein>
    <submittedName>
        <fullName evidence="2">Helix-turn-helix domain-containing protein</fullName>
    </submittedName>
</protein>
<dbReference type="EMBL" id="WOEZ01000239">
    <property type="protein sequence ID" value="NPT60832.1"/>
    <property type="molecule type" value="Genomic_DNA"/>
</dbReference>
<comment type="caution">
    <text evidence="2">The sequence shown here is derived from an EMBL/GenBank/DDBJ whole genome shotgun (WGS) entry which is preliminary data.</text>
</comment>
<reference evidence="2 3" key="1">
    <citation type="submission" date="2019-11" db="EMBL/GenBank/DDBJ databases">
        <title>Metabolism of dissolved organic matter in forest soils.</title>
        <authorList>
            <person name="Cyle K.T."/>
            <person name="Wilhelm R.C."/>
            <person name="Martinez C.E."/>
        </authorList>
    </citation>
    <scope>NUCLEOTIDE SEQUENCE [LARGE SCALE GENOMIC DNA]</scope>
    <source>
        <strain evidence="2 3">5N</strain>
    </source>
</reference>
<feature type="compositionally biased region" description="Polar residues" evidence="1">
    <location>
        <begin position="82"/>
        <end position="91"/>
    </location>
</feature>
<keyword evidence="3" id="KW-1185">Reference proteome</keyword>
<gene>
    <name evidence="2" type="ORF">GNZ13_41365</name>
</gene>
<evidence type="ECO:0000313" key="2">
    <source>
        <dbReference type="EMBL" id="NPT60832.1"/>
    </source>
</evidence>
<name>A0A972NXQ0_9BURK</name>
<feature type="region of interest" description="Disordered" evidence="1">
    <location>
        <begin position="68"/>
        <end position="92"/>
    </location>
</feature>
<accession>A0A972NXQ0</accession>
<dbReference type="AlphaFoldDB" id="A0A972NXQ0"/>